<dbReference type="InterPro" id="IPR011006">
    <property type="entry name" value="CheY-like_superfamily"/>
</dbReference>
<evidence type="ECO:0000259" key="3">
    <source>
        <dbReference type="PROSITE" id="PS50110"/>
    </source>
</evidence>
<dbReference type="Proteomes" id="UP001596011">
    <property type="component" value="Unassembled WGS sequence"/>
</dbReference>
<reference evidence="5" key="1">
    <citation type="journal article" date="2019" name="Int. J. Syst. Evol. Microbiol.">
        <title>The Global Catalogue of Microorganisms (GCM) 10K type strain sequencing project: providing services to taxonomists for standard genome sequencing and annotation.</title>
        <authorList>
            <consortium name="The Broad Institute Genomics Platform"/>
            <consortium name="The Broad Institute Genome Sequencing Center for Infectious Disease"/>
            <person name="Wu L."/>
            <person name="Ma J."/>
        </authorList>
    </citation>
    <scope>NUCLEOTIDE SEQUENCE [LARGE SCALE GENOMIC DNA]</scope>
    <source>
        <strain evidence="5">CCUG 42722</strain>
    </source>
</reference>
<dbReference type="PROSITE" id="PS50110">
    <property type="entry name" value="RESPONSE_REGULATORY"/>
    <property type="match status" value="1"/>
</dbReference>
<dbReference type="SUPFAM" id="SSF52172">
    <property type="entry name" value="CheY-like"/>
    <property type="match status" value="1"/>
</dbReference>
<evidence type="ECO:0000256" key="1">
    <source>
        <dbReference type="PROSITE-ProRule" id="PRU00169"/>
    </source>
</evidence>
<protein>
    <recommendedName>
        <fullName evidence="3">Response regulatory domain-containing protein</fullName>
    </recommendedName>
</protein>
<accession>A0ABV9HEL9</accession>
<dbReference type="Gene3D" id="3.40.50.2300">
    <property type="match status" value="1"/>
</dbReference>
<evidence type="ECO:0000256" key="2">
    <source>
        <dbReference type="SAM" id="MobiDB-lite"/>
    </source>
</evidence>
<feature type="domain" description="Response regulatory" evidence="3">
    <location>
        <begin position="34"/>
        <end position="153"/>
    </location>
</feature>
<proteinExistence type="predicted"/>
<feature type="modified residue" description="4-aspartylphosphate" evidence="1">
    <location>
        <position position="89"/>
    </location>
</feature>
<gene>
    <name evidence="4" type="ORF">ACFO6V_08350</name>
</gene>
<dbReference type="EMBL" id="JBHSFI010000003">
    <property type="protein sequence ID" value="MFC4628242.1"/>
    <property type="molecule type" value="Genomic_DNA"/>
</dbReference>
<evidence type="ECO:0000313" key="4">
    <source>
        <dbReference type="EMBL" id="MFC4628242.1"/>
    </source>
</evidence>
<feature type="compositionally biased region" description="Low complexity" evidence="2">
    <location>
        <begin position="9"/>
        <end position="20"/>
    </location>
</feature>
<feature type="region of interest" description="Disordered" evidence="2">
    <location>
        <begin position="1"/>
        <end position="33"/>
    </location>
</feature>
<dbReference type="RefSeq" id="WP_377134146.1">
    <property type="nucleotide sequence ID" value="NZ_JBHSFI010000003.1"/>
</dbReference>
<name>A0ABV9HEL9_9MICO</name>
<organism evidence="4 5">
    <name type="scientific">Promicromonospora alba</name>
    <dbReference type="NCBI Taxonomy" id="1616110"/>
    <lineage>
        <taxon>Bacteria</taxon>
        <taxon>Bacillati</taxon>
        <taxon>Actinomycetota</taxon>
        <taxon>Actinomycetes</taxon>
        <taxon>Micrococcales</taxon>
        <taxon>Promicromonosporaceae</taxon>
        <taxon>Promicromonospora</taxon>
    </lineage>
</organism>
<comment type="caution">
    <text evidence="4">The sequence shown here is derived from an EMBL/GenBank/DDBJ whole genome shotgun (WGS) entry which is preliminary data.</text>
</comment>
<keyword evidence="1" id="KW-0597">Phosphoprotein</keyword>
<keyword evidence="5" id="KW-1185">Reference proteome</keyword>
<evidence type="ECO:0000313" key="5">
    <source>
        <dbReference type="Proteomes" id="UP001596011"/>
    </source>
</evidence>
<sequence length="161" mass="16646">MTGMTTDVTSAGTSGTESGIESGGASGGATSSPRVLLYSDDRTVREQVRLAVGPRLHAGAPDIEWLEIATPAAVVDKADNETWDLLVLDGEADQTGGMGLCRQLKNEIYECPPVLVLTGRPADTWLASWSLADGVVSRPLDAIKVQEAVAKLLAAPGAGTA</sequence>
<dbReference type="InterPro" id="IPR001789">
    <property type="entry name" value="Sig_transdc_resp-reg_receiver"/>
</dbReference>